<reference evidence="3" key="1">
    <citation type="journal article" date="2013" name="Science">
        <title>Comparative analysis of bat genomes provides insight into the evolution of flight and immunity.</title>
        <authorList>
            <person name="Zhang G."/>
            <person name="Cowled C."/>
            <person name="Shi Z."/>
            <person name="Huang Z."/>
            <person name="Bishop-Lilly K.A."/>
            <person name="Fang X."/>
            <person name="Wynne J.W."/>
            <person name="Xiong Z."/>
            <person name="Baker M.L."/>
            <person name="Zhao W."/>
            <person name="Tachedjian M."/>
            <person name="Zhu Y."/>
            <person name="Zhou P."/>
            <person name="Jiang X."/>
            <person name="Ng J."/>
            <person name="Yang L."/>
            <person name="Wu L."/>
            <person name="Xiao J."/>
            <person name="Feng Y."/>
            <person name="Chen Y."/>
            <person name="Sun X."/>
            <person name="Zhang Y."/>
            <person name="Marsh G.A."/>
            <person name="Crameri G."/>
            <person name="Broder C.C."/>
            <person name="Frey K.G."/>
            <person name="Wang L.F."/>
            <person name="Wang J."/>
        </authorList>
    </citation>
    <scope>NUCLEOTIDE SEQUENCE [LARGE SCALE GENOMIC DNA]</scope>
</reference>
<name>L5LWA8_MYODS</name>
<gene>
    <name evidence="2" type="ORF">MDA_GLEAN10003273</name>
</gene>
<dbReference type="AlphaFoldDB" id="L5LWA8"/>
<evidence type="ECO:0000313" key="3">
    <source>
        <dbReference type="Proteomes" id="UP000010556"/>
    </source>
</evidence>
<feature type="region of interest" description="Disordered" evidence="1">
    <location>
        <begin position="119"/>
        <end position="148"/>
    </location>
</feature>
<keyword evidence="3" id="KW-1185">Reference proteome</keyword>
<accession>L5LWA8</accession>
<dbReference type="Proteomes" id="UP000010556">
    <property type="component" value="Unassembled WGS sequence"/>
</dbReference>
<feature type="region of interest" description="Disordered" evidence="1">
    <location>
        <begin position="45"/>
        <end position="97"/>
    </location>
</feature>
<organism evidence="2 3">
    <name type="scientific">Myotis davidii</name>
    <name type="common">David's myotis</name>
    <dbReference type="NCBI Taxonomy" id="225400"/>
    <lineage>
        <taxon>Eukaryota</taxon>
        <taxon>Metazoa</taxon>
        <taxon>Chordata</taxon>
        <taxon>Craniata</taxon>
        <taxon>Vertebrata</taxon>
        <taxon>Euteleostomi</taxon>
        <taxon>Mammalia</taxon>
        <taxon>Eutheria</taxon>
        <taxon>Laurasiatheria</taxon>
        <taxon>Chiroptera</taxon>
        <taxon>Yangochiroptera</taxon>
        <taxon>Vespertilionidae</taxon>
        <taxon>Myotis</taxon>
    </lineage>
</organism>
<proteinExistence type="predicted"/>
<evidence type="ECO:0000256" key="1">
    <source>
        <dbReference type="SAM" id="MobiDB-lite"/>
    </source>
</evidence>
<sequence>MDPETCPCPTGFKYGAHGVWGASCAEVTAGGQSRVLGARPKRLVTALHPAPPPRPARGRPARTQRGSGQRPPGSVCTARCARPPAPAATSDSSGGVCRRRPAPAAFALAPAASRYKGSLRAPRCTAPPASSSDQCLSPLPSDSSHRSARHGPQLLLCHRWFLHLRRLLQMQRLQVHLLQEELLLLLPRGLCQVRPGLRLQRSLRQVQLLCVMRDGEPAPGCK</sequence>
<protein>
    <submittedName>
        <fullName evidence="2">Uncharacterized protein</fullName>
    </submittedName>
</protein>
<dbReference type="EMBL" id="KB107756">
    <property type="protein sequence ID" value="ELK29743.1"/>
    <property type="molecule type" value="Genomic_DNA"/>
</dbReference>
<evidence type="ECO:0000313" key="2">
    <source>
        <dbReference type="EMBL" id="ELK29743.1"/>
    </source>
</evidence>